<dbReference type="InterPro" id="IPR050398">
    <property type="entry name" value="HssS/ArlS-like"/>
</dbReference>
<evidence type="ECO:0000256" key="2">
    <source>
        <dbReference type="ARBA" id="ARBA00004651"/>
    </source>
</evidence>
<evidence type="ECO:0000259" key="16">
    <source>
        <dbReference type="PROSITE" id="PS50885"/>
    </source>
</evidence>
<dbReference type="SMART" id="SM00388">
    <property type="entry name" value="HisKA"/>
    <property type="match status" value="1"/>
</dbReference>
<dbReference type="CDD" id="cd00082">
    <property type="entry name" value="HisKA"/>
    <property type="match status" value="1"/>
</dbReference>
<dbReference type="InterPro" id="IPR003594">
    <property type="entry name" value="HATPase_dom"/>
</dbReference>
<dbReference type="FunFam" id="3.30.565.10:FF:000006">
    <property type="entry name" value="Sensor histidine kinase WalK"/>
    <property type="match status" value="1"/>
</dbReference>
<evidence type="ECO:0000256" key="11">
    <source>
        <dbReference type="ARBA" id="ARBA00022989"/>
    </source>
</evidence>
<dbReference type="GO" id="GO:0000160">
    <property type="term" value="P:phosphorelay signal transduction system"/>
    <property type="evidence" value="ECO:0007669"/>
    <property type="project" value="UniProtKB-KW"/>
</dbReference>
<keyword evidence="11 14" id="KW-1133">Transmembrane helix</keyword>
<evidence type="ECO:0000256" key="1">
    <source>
        <dbReference type="ARBA" id="ARBA00000085"/>
    </source>
</evidence>
<accession>A0ABD5IY43</accession>
<dbReference type="CDD" id="cd00075">
    <property type="entry name" value="HATPase"/>
    <property type="match status" value="1"/>
</dbReference>
<dbReference type="SMART" id="SM00387">
    <property type="entry name" value="HATPase_c"/>
    <property type="match status" value="1"/>
</dbReference>
<dbReference type="SUPFAM" id="SSF47384">
    <property type="entry name" value="Homodimeric domain of signal transducing histidine kinase"/>
    <property type="match status" value="1"/>
</dbReference>
<reference evidence="17 18" key="1">
    <citation type="submission" date="2023-03" db="EMBL/GenBank/DDBJ databases">
        <title>Bacillus Genome Sequencing.</title>
        <authorList>
            <person name="Dunlap C."/>
        </authorList>
    </citation>
    <scope>NUCLEOTIDE SEQUENCE [LARGE SCALE GENOMIC DNA]</scope>
    <source>
        <strain evidence="17 18">NRS-38</strain>
    </source>
</reference>
<dbReference type="InterPro" id="IPR036890">
    <property type="entry name" value="HATPase_C_sf"/>
</dbReference>
<dbReference type="AlphaFoldDB" id="A0ABD5IY43"/>
<dbReference type="InterPro" id="IPR003661">
    <property type="entry name" value="HisK_dim/P_dom"/>
</dbReference>
<evidence type="ECO:0000256" key="14">
    <source>
        <dbReference type="SAM" id="Phobius"/>
    </source>
</evidence>
<keyword evidence="8" id="KW-0547">Nucleotide-binding</keyword>
<dbReference type="GO" id="GO:0005886">
    <property type="term" value="C:plasma membrane"/>
    <property type="evidence" value="ECO:0007669"/>
    <property type="project" value="UniProtKB-SubCell"/>
</dbReference>
<dbReference type="CDD" id="cd06225">
    <property type="entry name" value="HAMP"/>
    <property type="match status" value="1"/>
</dbReference>
<evidence type="ECO:0000259" key="15">
    <source>
        <dbReference type="PROSITE" id="PS50109"/>
    </source>
</evidence>
<dbReference type="RefSeq" id="WP_328219082.1">
    <property type="nucleotide sequence ID" value="NZ_JARTLI010000036.1"/>
</dbReference>
<dbReference type="GO" id="GO:0005524">
    <property type="term" value="F:ATP binding"/>
    <property type="evidence" value="ECO:0007669"/>
    <property type="project" value="UniProtKB-KW"/>
</dbReference>
<evidence type="ECO:0000313" key="18">
    <source>
        <dbReference type="Proteomes" id="UP001339962"/>
    </source>
</evidence>
<dbReference type="EMBL" id="JARTLI010000036">
    <property type="protein sequence ID" value="MED5052841.1"/>
    <property type="molecule type" value="Genomic_DNA"/>
</dbReference>
<dbReference type="PANTHER" id="PTHR45528:SF1">
    <property type="entry name" value="SENSOR HISTIDINE KINASE CPXA"/>
    <property type="match status" value="1"/>
</dbReference>
<evidence type="ECO:0000256" key="3">
    <source>
        <dbReference type="ARBA" id="ARBA00012438"/>
    </source>
</evidence>
<dbReference type="SUPFAM" id="SSF55874">
    <property type="entry name" value="ATPase domain of HSP90 chaperone/DNA topoisomerase II/histidine kinase"/>
    <property type="match status" value="1"/>
</dbReference>
<proteinExistence type="predicted"/>
<dbReference type="SMART" id="SM00304">
    <property type="entry name" value="HAMP"/>
    <property type="match status" value="1"/>
</dbReference>
<evidence type="ECO:0000256" key="5">
    <source>
        <dbReference type="ARBA" id="ARBA00022553"/>
    </source>
</evidence>
<dbReference type="Gene3D" id="1.10.287.130">
    <property type="match status" value="1"/>
</dbReference>
<keyword evidence="13 14" id="KW-0472">Membrane</keyword>
<comment type="caution">
    <text evidence="17">The sequence shown here is derived from an EMBL/GenBank/DDBJ whole genome shotgun (WGS) entry which is preliminary data.</text>
</comment>
<dbReference type="InterPro" id="IPR003660">
    <property type="entry name" value="HAMP_dom"/>
</dbReference>
<feature type="transmembrane region" description="Helical" evidence="14">
    <location>
        <begin position="166"/>
        <end position="184"/>
    </location>
</feature>
<evidence type="ECO:0000256" key="4">
    <source>
        <dbReference type="ARBA" id="ARBA00022475"/>
    </source>
</evidence>
<dbReference type="EC" id="2.7.13.3" evidence="3"/>
<dbReference type="InterPro" id="IPR004358">
    <property type="entry name" value="Sig_transdc_His_kin-like_C"/>
</dbReference>
<protein>
    <recommendedName>
        <fullName evidence="3">histidine kinase</fullName>
        <ecNumber evidence="3">2.7.13.3</ecNumber>
    </recommendedName>
</protein>
<comment type="subcellular location">
    <subcellularLocation>
        <location evidence="2">Cell membrane</location>
        <topology evidence="2">Multi-pass membrane protein</topology>
    </subcellularLocation>
</comment>
<keyword evidence="9" id="KW-0418">Kinase</keyword>
<keyword evidence="12" id="KW-0902">Two-component regulatory system</keyword>
<keyword evidence="4" id="KW-1003">Cell membrane</keyword>
<feature type="domain" description="Histidine kinase" evidence="15">
    <location>
        <begin position="249"/>
        <end position="467"/>
    </location>
</feature>
<dbReference type="InterPro" id="IPR005467">
    <property type="entry name" value="His_kinase_dom"/>
</dbReference>
<sequence>MRRKSMTLVQKIWLAMSLVVIITVLFSYFLLNYFYQNLYVNKVEQTLIEEGRNLASDYQGGPITEEYRKRVEWYNEKTTSEVLLVSNPRELSACLPFQIDYDSLISEADRQKLLEGKVVTKTGYEKRFGRKIMGVIVPLLDEHRLQGVFYLYIPLATIQEMTKEAASIWIPLAILFVAALLLFGKKMADRLAGPLKEMERVAYSMSQGDYEARIPTQANDEIGRLARAFNVMAKAIHEEDMRKREFLANVSHELRTPLSYVKGYSEAILAGMVKTKEEETKYMKLIHREAGRMERLVRDLLDLAQLEGKSVPLQKVPLVFSQVIEDTLAKYEPFLHEKEIQVVADLSPEVIIEGDGDRMEQVIHNLLDNAIRYTPKGGTITLQLFEAETHSCCFVIRDSGKGIPKEKLPLLGQRFFRVDQARTRAEGGTGLGLAIVKQIVHLHGGTIAFASEEGKGTEVSICLPMWDDQQHEVE</sequence>
<keyword evidence="10 17" id="KW-0067">ATP-binding</keyword>
<dbReference type="PROSITE" id="PS50109">
    <property type="entry name" value="HIS_KIN"/>
    <property type="match status" value="1"/>
</dbReference>
<dbReference type="Gene3D" id="3.30.565.10">
    <property type="entry name" value="Histidine kinase-like ATPase, C-terminal domain"/>
    <property type="match status" value="1"/>
</dbReference>
<dbReference type="Gene3D" id="6.10.340.10">
    <property type="match status" value="1"/>
</dbReference>
<dbReference type="Proteomes" id="UP001339962">
    <property type="component" value="Unassembled WGS sequence"/>
</dbReference>
<evidence type="ECO:0000256" key="7">
    <source>
        <dbReference type="ARBA" id="ARBA00022692"/>
    </source>
</evidence>
<keyword evidence="5" id="KW-0597">Phosphoprotein</keyword>
<dbReference type="Pfam" id="PF00672">
    <property type="entry name" value="HAMP"/>
    <property type="match status" value="1"/>
</dbReference>
<dbReference type="PANTHER" id="PTHR45528">
    <property type="entry name" value="SENSOR HISTIDINE KINASE CPXA"/>
    <property type="match status" value="1"/>
</dbReference>
<dbReference type="Pfam" id="PF00512">
    <property type="entry name" value="HisKA"/>
    <property type="match status" value="1"/>
</dbReference>
<dbReference type="SUPFAM" id="SSF158472">
    <property type="entry name" value="HAMP domain-like"/>
    <property type="match status" value="1"/>
</dbReference>
<feature type="domain" description="HAMP" evidence="16">
    <location>
        <begin position="189"/>
        <end position="241"/>
    </location>
</feature>
<feature type="transmembrane region" description="Helical" evidence="14">
    <location>
        <begin position="12"/>
        <end position="35"/>
    </location>
</feature>
<evidence type="ECO:0000313" key="17">
    <source>
        <dbReference type="EMBL" id="MED5052841.1"/>
    </source>
</evidence>
<gene>
    <name evidence="17" type="ORF">P9850_13600</name>
</gene>
<comment type="catalytic activity">
    <reaction evidence="1">
        <text>ATP + protein L-histidine = ADP + protein N-phospho-L-histidine.</text>
        <dbReference type="EC" id="2.7.13.3"/>
    </reaction>
</comment>
<keyword evidence="7 14" id="KW-0812">Transmembrane</keyword>
<name>A0ABD5IY43_9BACL</name>
<dbReference type="FunFam" id="1.10.287.130:FF:000001">
    <property type="entry name" value="Two-component sensor histidine kinase"/>
    <property type="match status" value="1"/>
</dbReference>
<evidence type="ECO:0000256" key="13">
    <source>
        <dbReference type="ARBA" id="ARBA00023136"/>
    </source>
</evidence>
<dbReference type="Pfam" id="PF02518">
    <property type="entry name" value="HATPase_c"/>
    <property type="match status" value="1"/>
</dbReference>
<keyword evidence="6" id="KW-0808">Transferase</keyword>
<evidence type="ECO:0000256" key="6">
    <source>
        <dbReference type="ARBA" id="ARBA00022679"/>
    </source>
</evidence>
<dbReference type="PRINTS" id="PR00344">
    <property type="entry name" value="BCTRLSENSOR"/>
</dbReference>
<evidence type="ECO:0000256" key="9">
    <source>
        <dbReference type="ARBA" id="ARBA00022777"/>
    </source>
</evidence>
<evidence type="ECO:0000256" key="12">
    <source>
        <dbReference type="ARBA" id="ARBA00023012"/>
    </source>
</evidence>
<dbReference type="InterPro" id="IPR036097">
    <property type="entry name" value="HisK_dim/P_sf"/>
</dbReference>
<dbReference type="PROSITE" id="PS50885">
    <property type="entry name" value="HAMP"/>
    <property type="match status" value="1"/>
</dbReference>
<evidence type="ECO:0000256" key="10">
    <source>
        <dbReference type="ARBA" id="ARBA00022840"/>
    </source>
</evidence>
<evidence type="ECO:0000256" key="8">
    <source>
        <dbReference type="ARBA" id="ARBA00022741"/>
    </source>
</evidence>
<dbReference type="GO" id="GO:0004673">
    <property type="term" value="F:protein histidine kinase activity"/>
    <property type="evidence" value="ECO:0007669"/>
    <property type="project" value="UniProtKB-EC"/>
</dbReference>
<organism evidence="17 18">
    <name type="scientific">Anoxybacteroides rupiense</name>
    <dbReference type="NCBI Taxonomy" id="311460"/>
    <lineage>
        <taxon>Bacteria</taxon>
        <taxon>Bacillati</taxon>
        <taxon>Bacillota</taxon>
        <taxon>Bacilli</taxon>
        <taxon>Bacillales</taxon>
        <taxon>Anoxybacillaceae</taxon>
        <taxon>Anoxybacteroides</taxon>
    </lineage>
</organism>